<name>A0AAN7VXP7_9PEZI</name>
<feature type="region of interest" description="Disordered" evidence="1">
    <location>
        <begin position="228"/>
        <end position="436"/>
    </location>
</feature>
<feature type="compositionally biased region" description="Low complexity" evidence="1">
    <location>
        <begin position="155"/>
        <end position="166"/>
    </location>
</feature>
<dbReference type="AlphaFoldDB" id="A0AAN7VXP7"/>
<evidence type="ECO:0000259" key="2">
    <source>
        <dbReference type="PROSITE" id="PS50172"/>
    </source>
</evidence>
<dbReference type="EMBL" id="JAVRQU010000014">
    <property type="protein sequence ID" value="KAK5695381.1"/>
    <property type="molecule type" value="Genomic_DNA"/>
</dbReference>
<feature type="compositionally biased region" description="Acidic residues" evidence="1">
    <location>
        <begin position="137"/>
        <end position="153"/>
    </location>
</feature>
<feature type="compositionally biased region" description="Polar residues" evidence="1">
    <location>
        <begin position="355"/>
        <end position="364"/>
    </location>
</feature>
<dbReference type="SMART" id="SM00292">
    <property type="entry name" value="BRCT"/>
    <property type="match status" value="1"/>
</dbReference>
<gene>
    <name evidence="3" type="ORF">LTR97_008887</name>
</gene>
<dbReference type="SUPFAM" id="SSF52113">
    <property type="entry name" value="BRCT domain"/>
    <property type="match status" value="1"/>
</dbReference>
<proteinExistence type="predicted"/>
<dbReference type="Proteomes" id="UP001310594">
    <property type="component" value="Unassembled WGS sequence"/>
</dbReference>
<protein>
    <recommendedName>
        <fullName evidence="2">BRCT domain-containing protein</fullName>
    </recommendedName>
</protein>
<sequence length="650" mass="70328">MSSQSVRKHIIRLINAYKDTQDYPLPAAGLAITEIVLKNNTLTLRPRSWLPEGESLNVIIAVLLSEENEYSNTYLRDGDTVDFPYHHVRLTLSTVDMPPADVDRMVKQLAESYDESVESQTIAVKQPAPTTPAEKIDSDDDADSETESEDDDNSSSRAAPTTAPTTVGVIAESPAGLKLNRQPTQGRIIDRSAVEPDTTSPLDQKSRDSQTGETQAQADLLMRQTFSAQANDDMVMQPTKKPSQTYANARRSATPVVNTPNLHDSDDEGDEIAVARPKQATIPDSSDLVEPRQVAQKVASRSIPAGSKRKAANEDEDDEENIEVKLVPSPKKRQKGLPKAAIPEDEKPSPRRMRPSTQVATLRSSPVKATVKKATSKGKGKRAATVGPSENIILALRSSTRSVSPTKPSPSKSKKGKKGKASAPPPAPAPPPSTPVKVSSILLSSAVTVTKAITALLQKHNIKKIADIPVRKTDFICVVPIGKLATTAKVLRSLVLGKLVVTEDWLIDSADQQELLDPEIYSHPNLPNDETEIDRSTLFAGTRVWFTKQLHTDYGDGYASVEALVKEAGALEVSHGATVYAAGAIRRGDIFFGSKGKDADVVELRDKDGQTVYSKDMLTQSIFTGELDLESDAFELKAPAGATKAGNRKR</sequence>
<organism evidence="3 4">
    <name type="scientific">Elasticomyces elasticus</name>
    <dbReference type="NCBI Taxonomy" id="574655"/>
    <lineage>
        <taxon>Eukaryota</taxon>
        <taxon>Fungi</taxon>
        <taxon>Dikarya</taxon>
        <taxon>Ascomycota</taxon>
        <taxon>Pezizomycotina</taxon>
        <taxon>Dothideomycetes</taxon>
        <taxon>Dothideomycetidae</taxon>
        <taxon>Mycosphaerellales</taxon>
        <taxon>Teratosphaeriaceae</taxon>
        <taxon>Elasticomyces</taxon>
    </lineage>
</organism>
<feature type="compositionally biased region" description="Basic residues" evidence="1">
    <location>
        <begin position="370"/>
        <end position="382"/>
    </location>
</feature>
<evidence type="ECO:0000313" key="3">
    <source>
        <dbReference type="EMBL" id="KAK5695381.1"/>
    </source>
</evidence>
<reference evidence="3" key="1">
    <citation type="submission" date="2023-08" db="EMBL/GenBank/DDBJ databases">
        <title>Black Yeasts Isolated from many extreme environments.</title>
        <authorList>
            <person name="Coleine C."/>
            <person name="Stajich J.E."/>
            <person name="Selbmann L."/>
        </authorList>
    </citation>
    <scope>NUCLEOTIDE SEQUENCE</scope>
    <source>
        <strain evidence="3">CCFEE 5810</strain>
    </source>
</reference>
<evidence type="ECO:0000313" key="4">
    <source>
        <dbReference type="Proteomes" id="UP001310594"/>
    </source>
</evidence>
<evidence type="ECO:0000256" key="1">
    <source>
        <dbReference type="SAM" id="MobiDB-lite"/>
    </source>
</evidence>
<dbReference type="Gene3D" id="3.40.50.10190">
    <property type="entry name" value="BRCT domain"/>
    <property type="match status" value="1"/>
</dbReference>
<dbReference type="InterPro" id="IPR001357">
    <property type="entry name" value="BRCT_dom"/>
</dbReference>
<feature type="domain" description="BRCT" evidence="2">
    <location>
        <begin position="500"/>
        <end position="523"/>
    </location>
</feature>
<feature type="compositionally biased region" description="Pro residues" evidence="1">
    <location>
        <begin position="423"/>
        <end position="434"/>
    </location>
</feature>
<feature type="compositionally biased region" description="Low complexity" evidence="1">
    <location>
        <begin position="397"/>
        <end position="411"/>
    </location>
</feature>
<feature type="region of interest" description="Disordered" evidence="1">
    <location>
        <begin position="111"/>
        <end position="216"/>
    </location>
</feature>
<comment type="caution">
    <text evidence="3">The sequence shown here is derived from an EMBL/GenBank/DDBJ whole genome shotgun (WGS) entry which is preliminary data.</text>
</comment>
<dbReference type="InterPro" id="IPR036420">
    <property type="entry name" value="BRCT_dom_sf"/>
</dbReference>
<dbReference type="PROSITE" id="PS50172">
    <property type="entry name" value="BRCT"/>
    <property type="match status" value="1"/>
</dbReference>
<accession>A0AAN7VXP7</accession>